<evidence type="ECO:0000256" key="5">
    <source>
        <dbReference type="ARBA" id="ARBA00022603"/>
    </source>
</evidence>
<dbReference type="AlphaFoldDB" id="A0A851TA35"/>
<feature type="binding site" evidence="9">
    <location>
        <position position="84"/>
    </location>
    <ligand>
        <name>S-adenosyl-L-methionine</name>
        <dbReference type="ChEBI" id="CHEBI:59789"/>
    </ligand>
</feature>
<dbReference type="FunFam" id="3.40.1010.10:FF:000004">
    <property type="entry name" value="Putative diphthine synthase"/>
    <property type="match status" value="1"/>
</dbReference>
<dbReference type="NCBIfam" id="TIGR00522">
    <property type="entry name" value="dph5"/>
    <property type="match status" value="1"/>
</dbReference>
<dbReference type="GO" id="GO:0141133">
    <property type="term" value="F:diphthine methyl ester synthase activity"/>
    <property type="evidence" value="ECO:0007669"/>
    <property type="project" value="UniProtKB-EC"/>
</dbReference>
<dbReference type="FunFam" id="3.30.950.10:FF:000004">
    <property type="entry name" value="Diphthine synthase putative"/>
    <property type="match status" value="1"/>
</dbReference>
<dbReference type="HAMAP" id="MF_01084">
    <property type="entry name" value="Diphthine_synth"/>
    <property type="match status" value="1"/>
</dbReference>
<proteinExistence type="inferred from homology"/>
<dbReference type="Pfam" id="PF00590">
    <property type="entry name" value="TP_methylase"/>
    <property type="match status" value="1"/>
</dbReference>
<dbReference type="PANTHER" id="PTHR10882:SF0">
    <property type="entry name" value="DIPHTHINE METHYL ESTER SYNTHASE"/>
    <property type="match status" value="1"/>
</dbReference>
<protein>
    <recommendedName>
        <fullName evidence="4">diphthine methyl ester synthase</fullName>
        <ecNumber evidence="4">2.1.1.314</ecNumber>
    </recommendedName>
</protein>
<feature type="binding site" evidence="9">
    <location>
        <position position="224"/>
    </location>
    <ligand>
        <name>S-adenosyl-L-methionine</name>
        <dbReference type="ChEBI" id="CHEBI:59789"/>
    </ligand>
</feature>
<evidence type="ECO:0000256" key="8">
    <source>
        <dbReference type="ARBA" id="ARBA00048752"/>
    </source>
</evidence>
<dbReference type="Gene3D" id="3.30.950.10">
    <property type="entry name" value="Methyltransferase, Cobalt-precorrin-4 Transmethylase, Domain 2"/>
    <property type="match status" value="1"/>
</dbReference>
<dbReference type="Proteomes" id="UP000661971">
    <property type="component" value="Unassembled WGS sequence"/>
</dbReference>
<organism evidence="11 12">
    <name type="scientific">Nothocercus nigrocapillus</name>
    <dbReference type="NCBI Taxonomy" id="1977171"/>
    <lineage>
        <taxon>Eukaryota</taxon>
        <taxon>Metazoa</taxon>
        <taxon>Chordata</taxon>
        <taxon>Craniata</taxon>
        <taxon>Vertebrata</taxon>
        <taxon>Euteleostomi</taxon>
        <taxon>Archelosauria</taxon>
        <taxon>Archosauria</taxon>
        <taxon>Dinosauria</taxon>
        <taxon>Saurischia</taxon>
        <taxon>Theropoda</taxon>
        <taxon>Coelurosauria</taxon>
        <taxon>Aves</taxon>
        <taxon>Palaeognathae</taxon>
        <taxon>Tinamiformes</taxon>
        <taxon>Tinamidae</taxon>
        <taxon>Nothocercus</taxon>
    </lineage>
</organism>
<dbReference type="UniPathway" id="UPA00559"/>
<dbReference type="InterPro" id="IPR035996">
    <property type="entry name" value="4pyrrol_Methylase_sf"/>
</dbReference>
<feature type="non-terminal residue" evidence="11">
    <location>
        <position position="1"/>
    </location>
</feature>
<feature type="binding site" evidence="9">
    <location>
        <position position="9"/>
    </location>
    <ligand>
        <name>S-adenosyl-L-methionine</name>
        <dbReference type="ChEBI" id="CHEBI:59789"/>
    </ligand>
</feature>
<dbReference type="PANTHER" id="PTHR10882">
    <property type="entry name" value="DIPHTHINE SYNTHASE"/>
    <property type="match status" value="1"/>
</dbReference>
<feature type="binding site" evidence="9">
    <location>
        <position position="163"/>
    </location>
    <ligand>
        <name>S-adenosyl-L-methionine</name>
        <dbReference type="ChEBI" id="CHEBI:59789"/>
    </ligand>
</feature>
<keyword evidence="12" id="KW-1185">Reference proteome</keyword>
<evidence type="ECO:0000256" key="3">
    <source>
        <dbReference type="ARBA" id="ARBA00006729"/>
    </source>
</evidence>
<accession>A0A851TA35</accession>
<evidence type="ECO:0000313" key="12">
    <source>
        <dbReference type="Proteomes" id="UP000661971"/>
    </source>
</evidence>
<evidence type="ECO:0000256" key="9">
    <source>
        <dbReference type="PIRSR" id="PIRSR036432-1"/>
    </source>
</evidence>
<comment type="catalytic activity">
    <reaction evidence="8">
        <text>2-[(3S)-amino-3-carboxypropyl]-L-histidyl-[translation elongation factor 2] + 4 S-adenosyl-L-methionine = diphthine methyl ester-[translation elongation factor 2] + 4 S-adenosyl-L-homocysteine + 3 H(+)</text>
        <dbReference type="Rhea" id="RHEA:42652"/>
        <dbReference type="Rhea" id="RHEA-COMP:9749"/>
        <dbReference type="Rhea" id="RHEA-COMP:10173"/>
        <dbReference type="ChEBI" id="CHEBI:15378"/>
        <dbReference type="ChEBI" id="CHEBI:57856"/>
        <dbReference type="ChEBI" id="CHEBI:59789"/>
        <dbReference type="ChEBI" id="CHEBI:73995"/>
        <dbReference type="ChEBI" id="CHEBI:79005"/>
        <dbReference type="EC" id="2.1.1.314"/>
    </reaction>
</comment>
<dbReference type="EC" id="2.1.1.314" evidence="4"/>
<feature type="binding site" evidence="9">
    <location>
        <position position="249"/>
    </location>
    <ligand>
        <name>S-adenosyl-L-methionine</name>
        <dbReference type="ChEBI" id="CHEBI:59789"/>
    </ligand>
</feature>
<comment type="similarity">
    <text evidence="3">Belongs to the diphthine synthase family.</text>
</comment>
<comment type="function">
    <text evidence="1">S-adenosyl-L-methionine-dependent methyltransferase that catalyzes four methylations of the modified target histidine residue in translation elongation factor 2 (EF-2), to form an intermediate called diphthine methyl ester. The four successive methylation reactions represent the second step of diphthamide biosynthesis.</text>
</comment>
<sequence length="285" mass="31411">MLYLVGLGLGDAKDITVKGLEAVRSCRRVYLEAYTSLLAVGKEALEEFYGKELILADRETVEQEADSILKEADVCDVAFLVVGDPFGATTHSDLVLRAVKLGIPYRVIHNASIMSAVGCCGLQLYNFGETISIVFWTDSWKPESFFDKIQKNRQSGMHTLCLLGKQQLLSLDVQPRGRKVYEPPCYMSVNQAAEQLLTIIKNRRLQGDEPEITENTICVGLARVGAADQKIASGTLQQMSTVELGGPLHSLIVTGSMHPLELEMLQLFSVDSCFSSENNAFERTV</sequence>
<dbReference type="InterPro" id="IPR004551">
    <property type="entry name" value="Dphthn_synthase"/>
</dbReference>
<feature type="non-terminal residue" evidence="11">
    <location>
        <position position="285"/>
    </location>
</feature>
<dbReference type="InterPro" id="IPR000878">
    <property type="entry name" value="4pyrrol_Mease"/>
</dbReference>
<dbReference type="Gene3D" id="3.40.1010.10">
    <property type="entry name" value="Cobalt-precorrin-4 Transmethylase, Domain 1"/>
    <property type="match status" value="1"/>
</dbReference>
<keyword evidence="6" id="KW-0808">Transferase</keyword>
<dbReference type="PIRSF" id="PIRSF036432">
    <property type="entry name" value="Diphthine_synth"/>
    <property type="match status" value="1"/>
</dbReference>
<evidence type="ECO:0000256" key="7">
    <source>
        <dbReference type="ARBA" id="ARBA00022691"/>
    </source>
</evidence>
<evidence type="ECO:0000259" key="10">
    <source>
        <dbReference type="Pfam" id="PF00590"/>
    </source>
</evidence>
<dbReference type="GO" id="GO:0032259">
    <property type="term" value="P:methylation"/>
    <property type="evidence" value="ECO:0007669"/>
    <property type="project" value="UniProtKB-KW"/>
</dbReference>
<dbReference type="SUPFAM" id="SSF53790">
    <property type="entry name" value="Tetrapyrrole methylase"/>
    <property type="match status" value="1"/>
</dbReference>
<evidence type="ECO:0000256" key="4">
    <source>
        <dbReference type="ARBA" id="ARBA00011927"/>
    </source>
</evidence>
<evidence type="ECO:0000256" key="1">
    <source>
        <dbReference type="ARBA" id="ARBA00004006"/>
    </source>
</evidence>
<comment type="pathway">
    <text evidence="2">Protein modification; peptidyl-diphthamide biosynthesis.</text>
</comment>
<feature type="binding site" evidence="9">
    <location>
        <position position="87"/>
    </location>
    <ligand>
        <name>S-adenosyl-L-methionine</name>
        <dbReference type="ChEBI" id="CHEBI:59789"/>
    </ligand>
</feature>
<keyword evidence="7 9" id="KW-0949">S-adenosyl-L-methionine</keyword>
<dbReference type="CDD" id="cd11647">
    <property type="entry name" value="DHP5_DphB"/>
    <property type="match status" value="1"/>
</dbReference>
<comment type="caution">
    <text evidence="11">The sequence shown here is derived from an EMBL/GenBank/DDBJ whole genome shotgun (WGS) entry which is preliminary data.</text>
</comment>
<evidence type="ECO:0000313" key="11">
    <source>
        <dbReference type="EMBL" id="NXD12831.1"/>
    </source>
</evidence>
<gene>
    <name evidence="11" type="primary">Dph5</name>
    <name evidence="11" type="ORF">NOTNIG_R09630</name>
</gene>
<dbReference type="InterPro" id="IPR014776">
    <property type="entry name" value="4pyrrole_Mease_sub2"/>
</dbReference>
<dbReference type="EMBL" id="WBNA01000169">
    <property type="protein sequence ID" value="NXD12831.1"/>
    <property type="molecule type" value="Genomic_DNA"/>
</dbReference>
<evidence type="ECO:0000256" key="6">
    <source>
        <dbReference type="ARBA" id="ARBA00022679"/>
    </source>
</evidence>
<dbReference type="GO" id="GO:0017183">
    <property type="term" value="P:protein histidyl modification to diphthamide"/>
    <property type="evidence" value="ECO:0007669"/>
    <property type="project" value="UniProtKB-UniPathway"/>
</dbReference>
<name>A0A851TA35_9AVES</name>
<feature type="domain" description="Tetrapyrrole methylase" evidence="10">
    <location>
        <begin position="1"/>
        <end position="238"/>
    </location>
</feature>
<reference evidence="12" key="1">
    <citation type="submission" date="2023-07" db="EMBL/GenBank/DDBJ databases">
        <title>Bird 10,000 Genomes (B10K) Project - Family phase.</title>
        <authorList>
            <person name="Zhang G."/>
        </authorList>
    </citation>
    <scope>NUCLEOTIDE SEQUENCE [LARGE SCALE GENOMIC DNA]</scope>
</reference>
<keyword evidence="5" id="KW-0489">Methyltransferase</keyword>
<dbReference type="InterPro" id="IPR014777">
    <property type="entry name" value="4pyrrole_Mease_sub1"/>
</dbReference>
<feature type="binding site" evidence="9">
    <location>
        <begin position="112"/>
        <end position="113"/>
    </location>
    <ligand>
        <name>S-adenosyl-L-methionine</name>
        <dbReference type="ChEBI" id="CHEBI:59789"/>
    </ligand>
</feature>
<evidence type="ECO:0000256" key="2">
    <source>
        <dbReference type="ARBA" id="ARBA00005156"/>
    </source>
</evidence>